<dbReference type="GO" id="GO:0005634">
    <property type="term" value="C:nucleus"/>
    <property type="evidence" value="ECO:0007669"/>
    <property type="project" value="TreeGrafter"/>
</dbReference>
<dbReference type="EMBL" id="HAAD01003936">
    <property type="protein sequence ID" value="CDG70168.1"/>
    <property type="molecule type" value="mRNA"/>
</dbReference>
<feature type="domain" description="BHLH" evidence="1">
    <location>
        <begin position="43"/>
        <end position="95"/>
    </location>
</feature>
<dbReference type="Pfam" id="PF00010">
    <property type="entry name" value="HLH"/>
    <property type="match status" value="1"/>
</dbReference>
<evidence type="ECO:0000313" key="2">
    <source>
        <dbReference type="EMBL" id="CDG70168.1"/>
    </source>
</evidence>
<dbReference type="OrthoDB" id="5969565at2759"/>
<sequence length="132" mass="16039">FYYFFYLKIMNNRRSSSESFASDSESPPEILDVYRCDTNCSRIKRLRANDRERRRVHLINCAMESLRNVIPGMKEKRKITKLELLRAANRYIWLLDETLRTGKPLDEVMERFIETPKIYYPYITVVKREFHY</sequence>
<dbReference type="SUPFAM" id="SSF47459">
    <property type="entry name" value="HLH, helix-loop-helix DNA-binding domain"/>
    <property type="match status" value="1"/>
</dbReference>
<evidence type="ECO:0000259" key="1">
    <source>
        <dbReference type="PROSITE" id="PS50888"/>
    </source>
</evidence>
<accession>T2MD29</accession>
<dbReference type="InterPro" id="IPR011598">
    <property type="entry name" value="bHLH_dom"/>
</dbReference>
<dbReference type="Gene3D" id="4.10.280.10">
    <property type="entry name" value="Helix-loop-helix DNA-binding domain"/>
    <property type="match status" value="1"/>
</dbReference>
<dbReference type="GO" id="GO:0007423">
    <property type="term" value="P:sensory organ development"/>
    <property type="evidence" value="ECO:0007669"/>
    <property type="project" value="TreeGrafter"/>
</dbReference>
<dbReference type="AlphaFoldDB" id="T2MD29"/>
<reference evidence="2" key="1">
    <citation type="journal article" date="2013" name="Genome Biol. Evol.">
        <title>Punctuated emergences of genetic and phenotypic innovations in eumetazoan, bilaterian, euteleostome, and hominidae ancestors.</title>
        <authorList>
            <person name="Wenger Y."/>
            <person name="Galliot B."/>
        </authorList>
    </citation>
    <scope>NUCLEOTIDE SEQUENCE</scope>
    <source>
        <tissue evidence="2">Whole animals</tissue>
    </source>
</reference>
<dbReference type="GO" id="GO:0070888">
    <property type="term" value="F:E-box binding"/>
    <property type="evidence" value="ECO:0007669"/>
    <property type="project" value="TreeGrafter"/>
</dbReference>
<organism evidence="2">
    <name type="scientific">Hydra vulgaris</name>
    <name type="common">Hydra</name>
    <name type="synonym">Hydra attenuata</name>
    <dbReference type="NCBI Taxonomy" id="6087"/>
    <lineage>
        <taxon>Eukaryota</taxon>
        <taxon>Metazoa</taxon>
        <taxon>Cnidaria</taxon>
        <taxon>Hydrozoa</taxon>
        <taxon>Hydroidolina</taxon>
        <taxon>Anthoathecata</taxon>
        <taxon>Aplanulata</taxon>
        <taxon>Hydridae</taxon>
        <taxon>Hydra</taxon>
    </lineage>
</organism>
<feature type="non-terminal residue" evidence="2">
    <location>
        <position position="1"/>
    </location>
</feature>
<dbReference type="PANTHER" id="PTHR19290">
    <property type="entry name" value="BASIC HELIX-LOOP-HELIX PROTEIN NEUROGENIN-RELATED"/>
    <property type="match status" value="1"/>
</dbReference>
<dbReference type="InterPro" id="IPR036638">
    <property type="entry name" value="HLH_DNA-bd_sf"/>
</dbReference>
<dbReference type="GO" id="GO:0045944">
    <property type="term" value="P:positive regulation of transcription by RNA polymerase II"/>
    <property type="evidence" value="ECO:0007669"/>
    <property type="project" value="TreeGrafter"/>
</dbReference>
<gene>
    <name evidence="2" type="primary">NEUROD1</name>
</gene>
<dbReference type="InterPro" id="IPR050359">
    <property type="entry name" value="bHLH_transcription_factors"/>
</dbReference>
<dbReference type="GO" id="GO:0046983">
    <property type="term" value="F:protein dimerization activity"/>
    <property type="evidence" value="ECO:0007669"/>
    <property type="project" value="InterPro"/>
</dbReference>
<dbReference type="GO" id="GO:0061564">
    <property type="term" value="P:axon development"/>
    <property type="evidence" value="ECO:0007669"/>
    <property type="project" value="TreeGrafter"/>
</dbReference>
<dbReference type="PROSITE" id="PS50888">
    <property type="entry name" value="BHLH"/>
    <property type="match status" value="1"/>
</dbReference>
<dbReference type="SMART" id="SM00353">
    <property type="entry name" value="HLH"/>
    <property type="match status" value="1"/>
</dbReference>
<dbReference type="GO" id="GO:0000981">
    <property type="term" value="F:DNA-binding transcription factor activity, RNA polymerase II-specific"/>
    <property type="evidence" value="ECO:0007669"/>
    <property type="project" value="TreeGrafter"/>
</dbReference>
<name>T2MD29_HYDVU</name>
<protein>
    <submittedName>
        <fullName evidence="2">Neurogenic differentiation factor 1</fullName>
    </submittedName>
</protein>
<proteinExistence type="evidence at transcript level"/>
<dbReference type="PANTHER" id="PTHR19290:SF163">
    <property type="entry name" value="BASIC HELIX-LOOP-HELIX NEURAL TRANSCRIPTION FACTOR TAP"/>
    <property type="match status" value="1"/>
</dbReference>